<dbReference type="EMBL" id="JBHSWH010000001">
    <property type="protein sequence ID" value="MFC6706882.1"/>
    <property type="molecule type" value="Genomic_DNA"/>
</dbReference>
<keyword evidence="1" id="KW-0472">Membrane</keyword>
<accession>A0ABW2AIW0</accession>
<comment type="caution">
    <text evidence="2">The sequence shown here is derived from an EMBL/GenBank/DDBJ whole genome shotgun (WGS) entry which is preliminary data.</text>
</comment>
<keyword evidence="3" id="KW-1185">Reference proteome</keyword>
<sequence length="163" mass="17484">MDWGSALVALGGVALGGVLGVVTTWLAGRQARSQAERDRVADLARVEAVAFLTACDEVWRGHSQLGRAVGELMARDSDPRPGPELDRQEAFRIIREGKIGARRAADALAVLLDDDAQSHADRLLTAVDVTMEWGLPTGPQQTAYDDARASFIVFMRLTAAGTL</sequence>
<name>A0ABW2AIW0_9MICO</name>
<protein>
    <recommendedName>
        <fullName evidence="4">Secreted protein</fullName>
    </recommendedName>
</protein>
<organism evidence="2 3">
    <name type="scientific">Flexivirga alba</name>
    <dbReference type="NCBI Taxonomy" id="702742"/>
    <lineage>
        <taxon>Bacteria</taxon>
        <taxon>Bacillati</taxon>
        <taxon>Actinomycetota</taxon>
        <taxon>Actinomycetes</taxon>
        <taxon>Micrococcales</taxon>
        <taxon>Dermacoccaceae</taxon>
        <taxon>Flexivirga</taxon>
    </lineage>
</organism>
<gene>
    <name evidence="2" type="ORF">ACFQDH_16870</name>
</gene>
<keyword evidence="1" id="KW-0812">Transmembrane</keyword>
<evidence type="ECO:0000313" key="2">
    <source>
        <dbReference type="EMBL" id="MFC6706882.1"/>
    </source>
</evidence>
<proteinExistence type="predicted"/>
<keyword evidence="1" id="KW-1133">Transmembrane helix</keyword>
<dbReference type="RefSeq" id="WP_382403560.1">
    <property type="nucleotide sequence ID" value="NZ_JBHSWH010000001.1"/>
</dbReference>
<feature type="transmembrane region" description="Helical" evidence="1">
    <location>
        <begin position="6"/>
        <end position="27"/>
    </location>
</feature>
<evidence type="ECO:0000313" key="3">
    <source>
        <dbReference type="Proteomes" id="UP001596298"/>
    </source>
</evidence>
<dbReference type="Proteomes" id="UP001596298">
    <property type="component" value="Unassembled WGS sequence"/>
</dbReference>
<reference evidence="3" key="1">
    <citation type="journal article" date="2019" name="Int. J. Syst. Evol. Microbiol.">
        <title>The Global Catalogue of Microorganisms (GCM) 10K type strain sequencing project: providing services to taxonomists for standard genome sequencing and annotation.</title>
        <authorList>
            <consortium name="The Broad Institute Genomics Platform"/>
            <consortium name="The Broad Institute Genome Sequencing Center for Infectious Disease"/>
            <person name="Wu L."/>
            <person name="Ma J."/>
        </authorList>
    </citation>
    <scope>NUCLEOTIDE SEQUENCE [LARGE SCALE GENOMIC DNA]</scope>
    <source>
        <strain evidence="3">CCUG 58127</strain>
    </source>
</reference>
<evidence type="ECO:0000256" key="1">
    <source>
        <dbReference type="SAM" id="Phobius"/>
    </source>
</evidence>
<evidence type="ECO:0008006" key="4">
    <source>
        <dbReference type="Google" id="ProtNLM"/>
    </source>
</evidence>